<evidence type="ECO:0000313" key="2">
    <source>
        <dbReference type="Proteomes" id="UP000013190"/>
    </source>
</evidence>
<proteinExistence type="predicted"/>
<dbReference type="Proteomes" id="UP000013190">
    <property type="component" value="Unassembled WGS sequence"/>
</dbReference>
<protein>
    <submittedName>
        <fullName evidence="1">Uncharacterized protein</fullName>
    </submittedName>
</protein>
<dbReference type="EMBL" id="APOJ01000023">
    <property type="protein sequence ID" value="ENU27059.1"/>
    <property type="molecule type" value="Genomic_DNA"/>
</dbReference>
<organism evidence="1 2">
    <name type="scientific">Acinetobacter modestus</name>
    <dbReference type="NCBI Taxonomy" id="1776740"/>
    <lineage>
        <taxon>Bacteria</taxon>
        <taxon>Pseudomonadati</taxon>
        <taxon>Pseudomonadota</taxon>
        <taxon>Gammaproteobacteria</taxon>
        <taxon>Moraxellales</taxon>
        <taxon>Moraxellaceae</taxon>
        <taxon>Acinetobacter</taxon>
    </lineage>
</organism>
<gene>
    <name evidence="1" type="ORF">F992_01664</name>
</gene>
<reference evidence="1 2" key="2">
    <citation type="journal article" date="2016" name="Int. J. Syst. Evol. Microbiol.">
        <title>Taxonomy of haemolytic and/or proteolytic strains of the genus Acinetobacter with the proposal of Acinetobacter courvalinii sp. nov. (genomic species 14 sensu Bouvet &amp; Jeanjean), Acinetobacter dispersus sp. nov. (genomic species 17), Acinetobacter modestus sp. nov., Acinetobacter proteolyticus sp. nov. and Acinetobacter vivianii sp. nov.</title>
        <authorList>
            <person name="Nemec A."/>
            <person name="Radolfova-Krizova L."/>
            <person name="Maixnerova M."/>
            <person name="Vrestiakova E."/>
            <person name="Jezek P."/>
            <person name="Sedo O."/>
        </authorList>
    </citation>
    <scope>NUCLEOTIDE SEQUENCE [LARGE SCALE GENOMIC DNA]</scope>
    <source>
        <strain evidence="1 2">NIPH 236</strain>
    </source>
</reference>
<name>A0ABN0JP12_9GAMM</name>
<dbReference type="RefSeq" id="WP_004661695.1">
    <property type="nucleotide sequence ID" value="NZ_BMDV01000002.1"/>
</dbReference>
<dbReference type="GeneID" id="92835066"/>
<sequence length="122" mass="13916">MERLILITLSLLFYSTAQAQYFSLSGVIKEQIAPPELTIDEKPHKYLGLVLDKPIPMNVYSEDTDEKKLFKNVTIVQVGWKGDLIKFKGKKVNLLSQNCINSQSAHIYTDVMCEIEKINVIK</sequence>
<keyword evidence="2" id="KW-1185">Reference proteome</keyword>
<comment type="caution">
    <text evidence="1">The sequence shown here is derived from an EMBL/GenBank/DDBJ whole genome shotgun (WGS) entry which is preliminary data.</text>
</comment>
<reference evidence="2" key="1">
    <citation type="submission" date="2013-02" db="EMBL/GenBank/DDBJ databases">
        <title>The Genome Sequence of Acinetobacter sp. NIPH 236.</title>
        <authorList>
            <consortium name="The Broad Institute Genome Sequencing Platform"/>
            <consortium name="The Broad Institute Genome Sequencing Center for Infectious Disease"/>
            <person name="Cerqueira G."/>
            <person name="Feldgarden M."/>
            <person name="Courvalin P."/>
            <person name="Perichon B."/>
            <person name="Grillot-Courvalin C."/>
            <person name="Clermont D."/>
            <person name="Rocha E."/>
            <person name="Yoon E.-J."/>
            <person name="Nemec A."/>
            <person name="Walker B."/>
            <person name="Young S.K."/>
            <person name="Zeng Q."/>
            <person name="Gargeya S."/>
            <person name="Fitzgerald M."/>
            <person name="Haas B."/>
            <person name="Abouelleil A."/>
            <person name="Alvarado L."/>
            <person name="Arachchi H.M."/>
            <person name="Berlin A.M."/>
            <person name="Chapman S.B."/>
            <person name="Dewar J."/>
            <person name="Goldberg J."/>
            <person name="Griggs A."/>
            <person name="Gujja S."/>
            <person name="Hansen M."/>
            <person name="Howarth C."/>
            <person name="Imamovic A."/>
            <person name="Larimer J."/>
            <person name="McCowan C."/>
            <person name="Murphy C."/>
            <person name="Neiman D."/>
            <person name="Pearson M."/>
            <person name="Priest M."/>
            <person name="Roberts A."/>
            <person name="Saif S."/>
            <person name="Shea T."/>
            <person name="Sisk P."/>
            <person name="Sykes S."/>
            <person name="Wortman J."/>
            <person name="Nusbaum C."/>
            <person name="Birren B."/>
        </authorList>
    </citation>
    <scope>NUCLEOTIDE SEQUENCE [LARGE SCALE GENOMIC DNA]</scope>
    <source>
        <strain evidence="2">NIPH 236</strain>
    </source>
</reference>
<accession>A0ABN0JP12</accession>
<evidence type="ECO:0000313" key="1">
    <source>
        <dbReference type="EMBL" id="ENU27059.1"/>
    </source>
</evidence>